<dbReference type="InterPro" id="IPR053320">
    <property type="entry name" value="Protein_DD3-3_O-glyco"/>
</dbReference>
<organism evidence="2 3">
    <name type="scientific">Strigamia maritima</name>
    <name type="common">European centipede</name>
    <name type="synonym">Geophilus maritimus</name>
    <dbReference type="NCBI Taxonomy" id="126957"/>
    <lineage>
        <taxon>Eukaryota</taxon>
        <taxon>Metazoa</taxon>
        <taxon>Ecdysozoa</taxon>
        <taxon>Arthropoda</taxon>
        <taxon>Myriapoda</taxon>
        <taxon>Chilopoda</taxon>
        <taxon>Pleurostigmophora</taxon>
        <taxon>Geophilomorpha</taxon>
        <taxon>Linotaeniidae</taxon>
        <taxon>Strigamia</taxon>
    </lineage>
</organism>
<evidence type="ECO:0000313" key="3">
    <source>
        <dbReference type="Proteomes" id="UP000014500"/>
    </source>
</evidence>
<protein>
    <submittedName>
        <fullName evidence="2">Uncharacterized protein</fullName>
    </submittedName>
</protein>
<name>T1JCE1_STRMM</name>
<dbReference type="STRING" id="126957.T1JCE1"/>
<dbReference type="PANTHER" id="PTHR35170:SF2">
    <property type="entry name" value="PROTEIN DD3-3"/>
    <property type="match status" value="1"/>
</dbReference>
<feature type="chain" id="PRO_5004590482" evidence="1">
    <location>
        <begin position="34"/>
        <end position="631"/>
    </location>
</feature>
<keyword evidence="3" id="KW-1185">Reference proteome</keyword>
<dbReference type="HOGENOM" id="CLU_020767_1_0_1"/>
<dbReference type="PhylomeDB" id="T1JCE1"/>
<sequence length="631" mass="71654">MRKAVGLDIQKLTSSSLMNLLLTLLLFTTSVSADIYLHNPRGSNNRVDEKTATRKTNNRLFDSQNNNRGGYNVGDVGNEPAAGNADLQYQMKYFQSSPAIETILDVEWTNQHGCGGSRREVVCNIILQYMCQDQTQLKDALDELRDGTSTTIQDYTVSDKTETVAESKARKSGDVKTDRGLHENWDFYNKCYLRDRNRGLFIADVNVVENKKSATVTRQNPKGIRNGYECPEERDYFPYWHPNPWRDIAILTDMPWRCKILQKESFNVVVRHECVLAGSRFEGSKWNNQYDCSRNGGVWTAFNSYLEKALEFKDRSSCESQVVSGNPSQQYVWGLPYDVDGKTRECLVPLPLPDCGAAPWSRANHLGNSIRGVPPHYEWKLPHFPSERRQKCVLRVRYNISTTDYDPIKTDWKSNQNKSAGVWSPINKNPIVKIWSSPLRLAINTQQTGRTFQDRSHSFWLIPRPKSLYNQRIFNLNVRGKRGNIVQVYPAVEYDFVPKESKILSTDLVHIQWTGSNTHNNNAPGGDGDTGAAGEGTAGTDRSNFVMLSTLGQNFPSAFEKSDFWKGLEIKWNYFGNLNMSSLDLALNFASAGYYRCASNLTCEQKYAFTHKEKLNPVLNNAPASFEGILR</sequence>
<evidence type="ECO:0000313" key="2">
    <source>
        <dbReference type="EnsemblMetazoa" id="SMAR011451-PA"/>
    </source>
</evidence>
<dbReference type="Proteomes" id="UP000014500">
    <property type="component" value="Unassembled WGS sequence"/>
</dbReference>
<keyword evidence="1" id="KW-0732">Signal</keyword>
<feature type="signal peptide" evidence="1">
    <location>
        <begin position="1"/>
        <end position="33"/>
    </location>
</feature>
<evidence type="ECO:0000256" key="1">
    <source>
        <dbReference type="SAM" id="SignalP"/>
    </source>
</evidence>
<reference evidence="2" key="2">
    <citation type="submission" date="2015-02" db="UniProtKB">
        <authorList>
            <consortium name="EnsemblMetazoa"/>
        </authorList>
    </citation>
    <scope>IDENTIFICATION</scope>
</reference>
<reference evidence="3" key="1">
    <citation type="submission" date="2011-05" db="EMBL/GenBank/DDBJ databases">
        <authorList>
            <person name="Richards S.R."/>
            <person name="Qu J."/>
            <person name="Jiang H."/>
            <person name="Jhangiani S.N."/>
            <person name="Agravi P."/>
            <person name="Goodspeed R."/>
            <person name="Gross S."/>
            <person name="Mandapat C."/>
            <person name="Jackson L."/>
            <person name="Mathew T."/>
            <person name="Pu L."/>
            <person name="Thornton R."/>
            <person name="Saada N."/>
            <person name="Wilczek-Boney K.B."/>
            <person name="Lee S."/>
            <person name="Kovar C."/>
            <person name="Wu Y."/>
            <person name="Scherer S.E."/>
            <person name="Worley K.C."/>
            <person name="Muzny D.M."/>
            <person name="Gibbs R."/>
        </authorList>
    </citation>
    <scope>NUCLEOTIDE SEQUENCE</scope>
    <source>
        <strain evidence="3">Brora</strain>
    </source>
</reference>
<dbReference type="PANTHER" id="PTHR35170">
    <property type="entry name" value="PROTEIN DD3-3"/>
    <property type="match status" value="1"/>
</dbReference>
<accession>T1JCE1</accession>
<proteinExistence type="predicted"/>
<dbReference type="AlphaFoldDB" id="T1JCE1"/>
<dbReference type="EnsemblMetazoa" id="SMAR011451-RA">
    <property type="protein sequence ID" value="SMAR011451-PA"/>
    <property type="gene ID" value="SMAR011451"/>
</dbReference>
<dbReference type="eggNOG" id="ENOG502QRWS">
    <property type="taxonomic scope" value="Eukaryota"/>
</dbReference>
<dbReference type="OMA" id="PYWHPTD"/>
<dbReference type="EMBL" id="JH432064">
    <property type="status" value="NOT_ANNOTATED_CDS"/>
    <property type="molecule type" value="Genomic_DNA"/>
</dbReference>